<dbReference type="GO" id="GO:0005737">
    <property type="term" value="C:cytoplasm"/>
    <property type="evidence" value="ECO:0007669"/>
    <property type="project" value="TreeGrafter"/>
</dbReference>
<comment type="pathway">
    <text evidence="1">Protein modification; protein ubiquitination.</text>
</comment>
<dbReference type="PROSITE" id="PS50181">
    <property type="entry name" value="FBOX"/>
    <property type="match status" value="1"/>
</dbReference>
<dbReference type="GO" id="GO:0016567">
    <property type="term" value="P:protein ubiquitination"/>
    <property type="evidence" value="ECO:0007669"/>
    <property type="project" value="UniProtKB-UniRule"/>
</dbReference>
<evidence type="ECO:0000313" key="4">
    <source>
        <dbReference type="EMBL" id="KAJ7966522.1"/>
    </source>
</evidence>
<dbReference type="EMBL" id="JARAOO010000006">
    <property type="protein sequence ID" value="KAJ7966522.1"/>
    <property type="molecule type" value="Genomic_DNA"/>
</dbReference>
<dbReference type="Pfam" id="PF12937">
    <property type="entry name" value="F-box-like"/>
    <property type="match status" value="1"/>
</dbReference>
<keyword evidence="1" id="KW-0539">Nucleus</keyword>
<feature type="domain" description="F-box" evidence="3">
    <location>
        <begin position="3"/>
        <end position="50"/>
    </location>
</feature>
<sequence>MDSLSFTDFPEDVQLCILSFLSHYEIATFACTSKRFLSICTNDSKLWFTMCVRRWGSNTQISKWGNGKISYRLLYKTLNEWENLIGFWRRSGPGNIGILSPPLLFFEWGPSFLTGYRVSPSTNGTYHVIKAPFLWMSLSPEGQIVNFIDSNGRAELSGEFASFEDFDFSDNVLIPVDVSFIGKTYFVVEESQSFAYSSCRDKKIKEFKRSSSTTSLHGEDVIGEKSGSSGSLPDRLMSEIYQYFANPTSPVGDRASRRQRRREKERQGRRKWEPEHFVKIINCSPSPSRPLQGLWKGICGMNLEFYLVVYDDVGGIACRRVGNSFERFSSYAPVFWTSNATLIESPFSPEEEYLYDSRIHLRPLEADNHIHGHFPLTENEVVCQILGINSSYNLVIPDVAGTTTNPRNVEGRIWQYGDGTFGFGFLPDNFIIDLKHIANDGCILDTLNLSRD</sequence>
<evidence type="ECO:0000259" key="3">
    <source>
        <dbReference type="PROSITE" id="PS50181"/>
    </source>
</evidence>
<dbReference type="KEGG" id="qsa:O6P43_015980"/>
<dbReference type="Gene3D" id="1.20.1280.50">
    <property type="match status" value="1"/>
</dbReference>
<comment type="function">
    <text evidence="1">Acts as a component of a SCF E3 ubiquitin ligase complexes.</text>
</comment>
<comment type="subcellular location">
    <subcellularLocation>
        <location evidence="1">Nucleus</location>
    </subcellularLocation>
</comment>
<feature type="compositionally biased region" description="Basic and acidic residues" evidence="2">
    <location>
        <begin position="262"/>
        <end position="271"/>
    </location>
</feature>
<dbReference type="GO" id="GO:0019005">
    <property type="term" value="C:SCF ubiquitin ligase complex"/>
    <property type="evidence" value="ECO:0007669"/>
    <property type="project" value="UniProtKB-UniRule"/>
</dbReference>
<feature type="region of interest" description="Disordered" evidence="2">
    <location>
        <begin position="247"/>
        <end position="271"/>
    </location>
</feature>
<dbReference type="GO" id="GO:0005634">
    <property type="term" value="C:nucleus"/>
    <property type="evidence" value="ECO:0007669"/>
    <property type="project" value="UniProtKB-SubCell"/>
</dbReference>
<dbReference type="InterPro" id="IPR001810">
    <property type="entry name" value="F-box_dom"/>
</dbReference>
<dbReference type="SMART" id="SM00256">
    <property type="entry name" value="FBOX"/>
    <property type="match status" value="1"/>
</dbReference>
<reference evidence="4" key="1">
    <citation type="journal article" date="2023" name="Science">
        <title>Elucidation of the pathway for biosynthesis of saponin adjuvants from the soapbark tree.</title>
        <authorList>
            <person name="Reed J."/>
            <person name="Orme A."/>
            <person name="El-Demerdash A."/>
            <person name="Owen C."/>
            <person name="Martin L.B.B."/>
            <person name="Misra R.C."/>
            <person name="Kikuchi S."/>
            <person name="Rejzek M."/>
            <person name="Martin A.C."/>
            <person name="Harkess A."/>
            <person name="Leebens-Mack J."/>
            <person name="Louveau T."/>
            <person name="Stephenson M.J."/>
            <person name="Osbourn A."/>
        </authorList>
    </citation>
    <scope>NUCLEOTIDE SEQUENCE</scope>
    <source>
        <strain evidence="4">S10</strain>
    </source>
</reference>
<name>A0AAD7PT49_QUISA</name>
<keyword evidence="1" id="KW-0833">Ubl conjugation pathway</keyword>
<dbReference type="GO" id="GO:0009740">
    <property type="term" value="P:gibberellic acid mediated signaling pathway"/>
    <property type="evidence" value="ECO:0007669"/>
    <property type="project" value="TreeGrafter"/>
</dbReference>
<dbReference type="Proteomes" id="UP001163823">
    <property type="component" value="Chromosome 6"/>
</dbReference>
<dbReference type="CDD" id="cd09917">
    <property type="entry name" value="F-box_SF"/>
    <property type="match status" value="1"/>
</dbReference>
<evidence type="ECO:0000256" key="1">
    <source>
        <dbReference type="RuleBase" id="RU369085"/>
    </source>
</evidence>
<accession>A0AAD7PT49</accession>
<organism evidence="4 5">
    <name type="scientific">Quillaja saponaria</name>
    <name type="common">Soap bark tree</name>
    <dbReference type="NCBI Taxonomy" id="32244"/>
    <lineage>
        <taxon>Eukaryota</taxon>
        <taxon>Viridiplantae</taxon>
        <taxon>Streptophyta</taxon>
        <taxon>Embryophyta</taxon>
        <taxon>Tracheophyta</taxon>
        <taxon>Spermatophyta</taxon>
        <taxon>Magnoliopsida</taxon>
        <taxon>eudicotyledons</taxon>
        <taxon>Gunneridae</taxon>
        <taxon>Pentapetalae</taxon>
        <taxon>rosids</taxon>
        <taxon>fabids</taxon>
        <taxon>Fabales</taxon>
        <taxon>Quillajaceae</taxon>
        <taxon>Quillaja</taxon>
    </lineage>
</organism>
<evidence type="ECO:0000313" key="5">
    <source>
        <dbReference type="Proteomes" id="UP001163823"/>
    </source>
</evidence>
<dbReference type="AlphaFoldDB" id="A0AAD7PT49"/>
<gene>
    <name evidence="4" type="ORF">O6P43_015980</name>
</gene>
<dbReference type="GO" id="GO:0031146">
    <property type="term" value="P:SCF-dependent proteasomal ubiquitin-dependent protein catabolic process"/>
    <property type="evidence" value="ECO:0007669"/>
    <property type="project" value="UniProtKB-UniRule"/>
</dbReference>
<dbReference type="PANTHER" id="PTHR12874">
    <property type="entry name" value="F-BOX ONLY PROTEIN 48-RELATED"/>
    <property type="match status" value="1"/>
</dbReference>
<dbReference type="SUPFAM" id="SSF81383">
    <property type="entry name" value="F-box domain"/>
    <property type="match status" value="1"/>
</dbReference>
<comment type="caution">
    <text evidence="4">The sequence shown here is derived from an EMBL/GenBank/DDBJ whole genome shotgun (WGS) entry which is preliminary data.</text>
</comment>
<dbReference type="InterPro" id="IPR036047">
    <property type="entry name" value="F-box-like_dom_sf"/>
</dbReference>
<comment type="subunit">
    <text evidence="1">Component of the SCF-type E3 ligase complex.</text>
</comment>
<dbReference type="PANTHER" id="PTHR12874:SF28">
    <property type="entry name" value="F-BOX PROTEIN"/>
    <property type="match status" value="1"/>
</dbReference>
<keyword evidence="5" id="KW-1185">Reference proteome</keyword>
<protein>
    <recommendedName>
        <fullName evidence="1">F-box protein</fullName>
    </recommendedName>
</protein>
<evidence type="ECO:0000256" key="2">
    <source>
        <dbReference type="SAM" id="MobiDB-lite"/>
    </source>
</evidence>
<proteinExistence type="predicted"/>